<dbReference type="PROSITE" id="PS51186">
    <property type="entry name" value="GNAT"/>
    <property type="match status" value="1"/>
</dbReference>
<evidence type="ECO:0000313" key="2">
    <source>
        <dbReference type="EMBL" id="GIF97949.1"/>
    </source>
</evidence>
<organism evidence="2 3">
    <name type="scientific">Catellatospora citrea</name>
    <dbReference type="NCBI Taxonomy" id="53366"/>
    <lineage>
        <taxon>Bacteria</taxon>
        <taxon>Bacillati</taxon>
        <taxon>Actinomycetota</taxon>
        <taxon>Actinomycetes</taxon>
        <taxon>Micromonosporales</taxon>
        <taxon>Micromonosporaceae</taxon>
        <taxon>Catellatospora</taxon>
    </lineage>
</organism>
<evidence type="ECO:0000313" key="3">
    <source>
        <dbReference type="Proteomes" id="UP000659904"/>
    </source>
</evidence>
<dbReference type="InterPro" id="IPR016181">
    <property type="entry name" value="Acyl_CoA_acyltransferase"/>
</dbReference>
<dbReference type="Gene3D" id="3.40.630.30">
    <property type="match status" value="1"/>
</dbReference>
<dbReference type="SUPFAM" id="SSF55729">
    <property type="entry name" value="Acyl-CoA N-acyltransferases (Nat)"/>
    <property type="match status" value="1"/>
</dbReference>
<dbReference type="AlphaFoldDB" id="A0A8J3KC73"/>
<sequence>MRVSRLTDYDPEVISAEPMIFRTASFQDLDATTLYALLKLRVDVFVVEQSCPYPDLDGRDAEPGTRHLWYEVDRRPVAYLRMLEDAEPGGPVCRIGRVVTAPEARGDGLAGQLLTAALAAVGERPAVLDAQAHLERFYAKYGFAASGPEFLEDGIPHVPMRRG</sequence>
<name>A0A8J3KC73_9ACTN</name>
<dbReference type="EMBL" id="BONH01000011">
    <property type="protein sequence ID" value="GIF97949.1"/>
    <property type="molecule type" value="Genomic_DNA"/>
</dbReference>
<dbReference type="InterPro" id="IPR000182">
    <property type="entry name" value="GNAT_dom"/>
</dbReference>
<reference evidence="2 3" key="1">
    <citation type="submission" date="2021-01" db="EMBL/GenBank/DDBJ databases">
        <title>Whole genome shotgun sequence of Catellatospora citrea NBRC 14495.</title>
        <authorList>
            <person name="Komaki H."/>
            <person name="Tamura T."/>
        </authorList>
    </citation>
    <scope>NUCLEOTIDE SEQUENCE [LARGE SCALE GENOMIC DNA]</scope>
    <source>
        <strain evidence="2 3">NBRC 14495</strain>
    </source>
</reference>
<dbReference type="Proteomes" id="UP000659904">
    <property type="component" value="Unassembled WGS sequence"/>
</dbReference>
<comment type="caution">
    <text evidence="2">The sequence shown here is derived from an EMBL/GenBank/DDBJ whole genome shotgun (WGS) entry which is preliminary data.</text>
</comment>
<keyword evidence="3" id="KW-1185">Reference proteome</keyword>
<evidence type="ECO:0000259" key="1">
    <source>
        <dbReference type="PROSITE" id="PS51186"/>
    </source>
</evidence>
<dbReference type="GO" id="GO:0016747">
    <property type="term" value="F:acyltransferase activity, transferring groups other than amino-acyl groups"/>
    <property type="evidence" value="ECO:0007669"/>
    <property type="project" value="InterPro"/>
</dbReference>
<dbReference type="CDD" id="cd04301">
    <property type="entry name" value="NAT_SF"/>
    <property type="match status" value="1"/>
</dbReference>
<accession>A0A8J3KC73</accession>
<dbReference type="Pfam" id="PF13673">
    <property type="entry name" value="Acetyltransf_10"/>
    <property type="match status" value="1"/>
</dbReference>
<feature type="domain" description="N-acetyltransferase" evidence="1">
    <location>
        <begin position="24"/>
        <end position="163"/>
    </location>
</feature>
<protein>
    <submittedName>
        <fullName evidence="2">UPF0039 protein</fullName>
    </submittedName>
</protein>
<gene>
    <name evidence="2" type="ORF">Cci01nite_30430</name>
</gene>
<proteinExistence type="predicted"/>